<reference evidence="5" key="1">
    <citation type="journal article" date="2019" name="Int. J. Syst. Evol. Microbiol.">
        <title>The Global Catalogue of Microorganisms (GCM) 10K type strain sequencing project: providing services to taxonomists for standard genome sequencing and annotation.</title>
        <authorList>
            <consortium name="The Broad Institute Genomics Platform"/>
            <consortium name="The Broad Institute Genome Sequencing Center for Infectious Disease"/>
            <person name="Wu L."/>
            <person name="Ma J."/>
        </authorList>
    </citation>
    <scope>NUCLEOTIDE SEQUENCE [LARGE SCALE GENOMIC DNA]</scope>
    <source>
        <strain evidence="5">CGMCC 1.10832</strain>
    </source>
</reference>
<dbReference type="NCBIfam" id="TIGR01981">
    <property type="entry name" value="sufD"/>
    <property type="match status" value="1"/>
</dbReference>
<dbReference type="SUPFAM" id="SSF101960">
    <property type="entry name" value="Stabilizer of iron transporter SufD"/>
    <property type="match status" value="1"/>
</dbReference>
<proteinExistence type="inferred from homology"/>
<comment type="similarity">
    <text evidence="1">Belongs to the iron-sulfur cluster assembly SufBD family.</text>
</comment>
<evidence type="ECO:0000256" key="1">
    <source>
        <dbReference type="ARBA" id="ARBA00043967"/>
    </source>
</evidence>
<protein>
    <submittedName>
        <fullName evidence="4">Fe-S cluster assembly protein SufD</fullName>
    </submittedName>
</protein>
<organism evidence="4 5">
    <name type="scientific">Marivirga lumbricoides</name>
    <dbReference type="NCBI Taxonomy" id="1046115"/>
    <lineage>
        <taxon>Bacteria</taxon>
        <taxon>Pseudomonadati</taxon>
        <taxon>Bacteroidota</taxon>
        <taxon>Cytophagia</taxon>
        <taxon>Cytophagales</taxon>
        <taxon>Marivirgaceae</taxon>
        <taxon>Marivirga</taxon>
    </lineage>
</organism>
<dbReference type="Pfam" id="PF19295">
    <property type="entry name" value="SufBD_N"/>
    <property type="match status" value="1"/>
</dbReference>
<comment type="caution">
    <text evidence="4">The sequence shown here is derived from an EMBL/GenBank/DDBJ whole genome shotgun (WGS) entry which is preliminary data.</text>
</comment>
<dbReference type="InterPro" id="IPR000825">
    <property type="entry name" value="SUF_FeS_clus_asmbl_SufBD_core"/>
</dbReference>
<dbReference type="Proteomes" id="UP000636010">
    <property type="component" value="Unassembled WGS sequence"/>
</dbReference>
<evidence type="ECO:0000259" key="3">
    <source>
        <dbReference type="Pfam" id="PF19295"/>
    </source>
</evidence>
<feature type="domain" description="SUF system FeS cluster assembly SufBD N-terminal" evidence="3">
    <location>
        <begin position="9"/>
        <end position="177"/>
    </location>
</feature>
<evidence type="ECO:0000313" key="5">
    <source>
        <dbReference type="Proteomes" id="UP000636010"/>
    </source>
</evidence>
<name>A0ABQ1L5L0_9BACT</name>
<accession>A0ABQ1L5L0</accession>
<dbReference type="EMBL" id="BMEC01000001">
    <property type="protein sequence ID" value="GGC19911.1"/>
    <property type="molecule type" value="Genomic_DNA"/>
</dbReference>
<evidence type="ECO:0000259" key="2">
    <source>
        <dbReference type="Pfam" id="PF01458"/>
    </source>
</evidence>
<dbReference type="InterPro" id="IPR011542">
    <property type="entry name" value="SUF_FeS_clus_asmbl_SufD"/>
</dbReference>
<keyword evidence="5" id="KW-1185">Reference proteome</keyword>
<dbReference type="PANTHER" id="PTHR43575:SF1">
    <property type="entry name" value="PROTEIN ABCI7, CHLOROPLASTIC"/>
    <property type="match status" value="1"/>
</dbReference>
<sequence length="441" mass="49404">MSKLTKEQIDQFFISQFQSFESKLNGESKKPLHQVRRNAFEAFRENGLPVAKNEEYKYTNIAKAFGRNLNVEALAEEASEFTTDDIQKHFIPDLEAINLVFVNGQFNESLSHLQNLPEGLHIQSIKTAQNDFSDDFAQHFHQHSIEGADSFSSLNTAFTNSGAFIKIAKSAIIEKTIACYYFSDAERKDVISQPRNLVIAEQNSQANMLETYVTLGNNSSFTNAATEIVIKDDAIFDYYKLQNESAKAIHVGATLVHQLGKSVFNSSTFSFSGAVIRNNLSIAVHKEHSETNMSGLYFINNSTHVDNHTVVDHKVANCESNETYKGVLDGKSKGVFNGKIFVRQPAQKTNAFQSNRNILLSDEAEMDTKPQLEIWADDVKCSHGCTVGQLDKDQLFYLRARGLDEKTAKSMLLNAFASDVVNKIKIEALKTLVESKITERL</sequence>
<gene>
    <name evidence="4" type="primary">sufD</name>
    <name evidence="4" type="ORF">GCM10011506_01200</name>
</gene>
<dbReference type="Pfam" id="PF01458">
    <property type="entry name" value="SUFBD_core"/>
    <property type="match status" value="1"/>
</dbReference>
<dbReference type="InterPro" id="IPR045595">
    <property type="entry name" value="SufBD_N"/>
</dbReference>
<dbReference type="InterPro" id="IPR055346">
    <property type="entry name" value="Fe-S_cluster_assembly_SufBD"/>
</dbReference>
<dbReference type="InterPro" id="IPR037284">
    <property type="entry name" value="SUF_FeS_clus_asmbl_SufBD_sf"/>
</dbReference>
<dbReference type="RefSeq" id="WP_188459860.1">
    <property type="nucleotide sequence ID" value="NZ_BAABHU010000001.1"/>
</dbReference>
<evidence type="ECO:0000313" key="4">
    <source>
        <dbReference type="EMBL" id="GGC19911.1"/>
    </source>
</evidence>
<feature type="domain" description="SUF system FeS cluster assembly SufBD core" evidence="2">
    <location>
        <begin position="188"/>
        <end position="416"/>
    </location>
</feature>
<dbReference type="PANTHER" id="PTHR43575">
    <property type="entry name" value="PROTEIN ABCI7, CHLOROPLASTIC"/>
    <property type="match status" value="1"/>
</dbReference>